<feature type="compositionally biased region" description="Basic and acidic residues" evidence="1">
    <location>
        <begin position="72"/>
        <end position="89"/>
    </location>
</feature>
<evidence type="ECO:0000256" key="1">
    <source>
        <dbReference type="SAM" id="MobiDB-lite"/>
    </source>
</evidence>
<feature type="region of interest" description="Disordered" evidence="1">
    <location>
        <begin position="72"/>
        <end position="97"/>
    </location>
</feature>
<sequence length="97" mass="11227">MRWEPYQRPPKDCIRITETSCCAAYEWAAQGGHFLILRPTYEPGRYEETARGRSRQAREVWAALLAAHDLRHQNEEAARAATERKERTRGSRGKRAA</sequence>
<accession>A0ABN3CXJ9</accession>
<dbReference type="Proteomes" id="UP001499843">
    <property type="component" value="Unassembled WGS sequence"/>
</dbReference>
<dbReference type="EMBL" id="BAAAQX010000038">
    <property type="protein sequence ID" value="GAA2214149.1"/>
    <property type="molecule type" value="Genomic_DNA"/>
</dbReference>
<protein>
    <submittedName>
        <fullName evidence="2">Uncharacterized protein</fullName>
    </submittedName>
</protein>
<evidence type="ECO:0000313" key="3">
    <source>
        <dbReference type="Proteomes" id="UP001499843"/>
    </source>
</evidence>
<proteinExistence type="predicted"/>
<comment type="caution">
    <text evidence="2">The sequence shown here is derived from an EMBL/GenBank/DDBJ whole genome shotgun (WGS) entry which is preliminary data.</text>
</comment>
<gene>
    <name evidence="2" type="ORF">GCM10009850_096130</name>
</gene>
<organism evidence="2 3">
    <name type="scientific">Nonomuraea monospora</name>
    <dbReference type="NCBI Taxonomy" id="568818"/>
    <lineage>
        <taxon>Bacteria</taxon>
        <taxon>Bacillati</taxon>
        <taxon>Actinomycetota</taxon>
        <taxon>Actinomycetes</taxon>
        <taxon>Streptosporangiales</taxon>
        <taxon>Streptosporangiaceae</taxon>
        <taxon>Nonomuraea</taxon>
    </lineage>
</organism>
<reference evidence="2 3" key="1">
    <citation type="journal article" date="2019" name="Int. J. Syst. Evol. Microbiol.">
        <title>The Global Catalogue of Microorganisms (GCM) 10K type strain sequencing project: providing services to taxonomists for standard genome sequencing and annotation.</title>
        <authorList>
            <consortium name="The Broad Institute Genomics Platform"/>
            <consortium name="The Broad Institute Genome Sequencing Center for Infectious Disease"/>
            <person name="Wu L."/>
            <person name="Ma J."/>
        </authorList>
    </citation>
    <scope>NUCLEOTIDE SEQUENCE [LARGE SCALE GENOMIC DNA]</scope>
    <source>
        <strain evidence="2 3">JCM 16114</strain>
    </source>
</reference>
<name>A0ABN3CXJ9_9ACTN</name>
<keyword evidence="3" id="KW-1185">Reference proteome</keyword>
<evidence type="ECO:0000313" key="2">
    <source>
        <dbReference type="EMBL" id="GAA2214149.1"/>
    </source>
</evidence>